<dbReference type="RefSeq" id="XP_009769169.1">
    <property type="nucleotide sequence ID" value="XM_009770867.1"/>
</dbReference>
<dbReference type="Proteomes" id="UP000189701">
    <property type="component" value="Unplaced"/>
</dbReference>
<sequence>MDSRQTTKRPCSGKKCLDQNVKRREQYKLKMANKKSALALQEVPTKQVPKHSPFERVTSIIPTKITTTSGYLQCTTTKDSCSTPKIDSDVTILPSFPAFDKENPLCTYEKGSTSTAPNEQYDTTKIVITRGGLNQLPMYILFENAIETMRFQQFDSEPYVLLLPLRRQHISTTCYQMKVHILFLFQIFVIIFGCTFRLKGNFFRVTLIFILL</sequence>
<evidence type="ECO:0000313" key="3">
    <source>
        <dbReference type="RefSeq" id="XP_009769167.1"/>
    </source>
</evidence>
<evidence type="ECO:0000313" key="4">
    <source>
        <dbReference type="RefSeq" id="XP_009769168.1"/>
    </source>
</evidence>
<feature type="transmembrane region" description="Helical" evidence="1">
    <location>
        <begin position="179"/>
        <end position="198"/>
    </location>
</feature>
<evidence type="ECO:0000256" key="1">
    <source>
        <dbReference type="SAM" id="Phobius"/>
    </source>
</evidence>
<dbReference type="RefSeq" id="XP_009769168.1">
    <property type="nucleotide sequence ID" value="XM_009770866.1"/>
</dbReference>
<evidence type="ECO:0000313" key="5">
    <source>
        <dbReference type="RefSeq" id="XP_009769169.1"/>
    </source>
</evidence>
<name>A0A1U7VMJ5_NICSY</name>
<reference evidence="3 4" key="2">
    <citation type="submission" date="2025-04" db="UniProtKB">
        <authorList>
            <consortium name="RefSeq"/>
        </authorList>
    </citation>
    <scope>IDENTIFICATION</scope>
    <source>
        <tissue evidence="3 4">Leaf</tissue>
    </source>
</reference>
<keyword evidence="1" id="KW-0472">Membrane</keyword>
<keyword evidence="1" id="KW-0812">Transmembrane</keyword>
<evidence type="ECO:0000313" key="2">
    <source>
        <dbReference type="Proteomes" id="UP000189701"/>
    </source>
</evidence>
<accession>A0A1U7VMJ5</accession>
<dbReference type="AlphaFoldDB" id="A0A1U7VMJ5"/>
<keyword evidence="1" id="KW-1133">Transmembrane helix</keyword>
<organism evidence="2 3">
    <name type="scientific">Nicotiana sylvestris</name>
    <name type="common">Wood tobacco</name>
    <name type="synonym">South American tobacco</name>
    <dbReference type="NCBI Taxonomy" id="4096"/>
    <lineage>
        <taxon>Eukaryota</taxon>
        <taxon>Viridiplantae</taxon>
        <taxon>Streptophyta</taxon>
        <taxon>Embryophyta</taxon>
        <taxon>Tracheophyta</taxon>
        <taxon>Spermatophyta</taxon>
        <taxon>Magnoliopsida</taxon>
        <taxon>eudicotyledons</taxon>
        <taxon>Gunneridae</taxon>
        <taxon>Pentapetalae</taxon>
        <taxon>asterids</taxon>
        <taxon>lamiids</taxon>
        <taxon>Solanales</taxon>
        <taxon>Solanaceae</taxon>
        <taxon>Nicotianoideae</taxon>
        <taxon>Nicotianeae</taxon>
        <taxon>Nicotiana</taxon>
    </lineage>
</organism>
<dbReference type="RefSeq" id="XP_009769167.1">
    <property type="nucleotide sequence ID" value="XM_009770865.1"/>
</dbReference>
<gene>
    <name evidence="3 4 5" type="primary">LOC104220067</name>
</gene>
<keyword evidence="2" id="KW-1185">Reference proteome</keyword>
<protein>
    <submittedName>
        <fullName evidence="3 4">Uncharacterized protein LOC104220067 isoform X1</fullName>
    </submittedName>
</protein>
<reference evidence="2" key="1">
    <citation type="journal article" date="2013" name="Genome Biol.">
        <title>Reference genomes and transcriptomes of Nicotiana sylvestris and Nicotiana tomentosiformis.</title>
        <authorList>
            <person name="Sierro N."/>
            <person name="Battey J.N."/>
            <person name="Ouadi S."/>
            <person name="Bovet L."/>
            <person name="Goepfert S."/>
            <person name="Bakaher N."/>
            <person name="Peitsch M.C."/>
            <person name="Ivanov N.V."/>
        </authorList>
    </citation>
    <scope>NUCLEOTIDE SEQUENCE [LARGE SCALE GENOMIC DNA]</scope>
</reference>
<proteinExistence type="predicted"/>